<dbReference type="OrthoDB" id="1903300at2"/>
<dbReference type="AlphaFoldDB" id="A0A4S5E5Q1"/>
<dbReference type="Pfam" id="PF02517">
    <property type="entry name" value="Rce1-like"/>
    <property type="match status" value="1"/>
</dbReference>
<evidence type="ECO:0000313" key="4">
    <source>
        <dbReference type="Proteomes" id="UP000305233"/>
    </source>
</evidence>
<dbReference type="InterPro" id="IPR003675">
    <property type="entry name" value="Rce1/LyrA-like_dom"/>
</dbReference>
<dbReference type="GO" id="GO:0080120">
    <property type="term" value="P:CAAX-box protein maturation"/>
    <property type="evidence" value="ECO:0007669"/>
    <property type="project" value="UniProtKB-ARBA"/>
</dbReference>
<feature type="transmembrane region" description="Helical" evidence="1">
    <location>
        <begin position="201"/>
        <end position="220"/>
    </location>
</feature>
<keyword evidence="3" id="KW-0378">Hydrolase</keyword>
<gene>
    <name evidence="3" type="ORF">E8P82_07845</name>
</gene>
<feature type="transmembrane region" description="Helical" evidence="1">
    <location>
        <begin position="120"/>
        <end position="140"/>
    </location>
</feature>
<dbReference type="RefSeq" id="WP_136453928.1">
    <property type="nucleotide sequence ID" value="NZ_SSWH01000005.1"/>
</dbReference>
<reference evidence="3 4" key="1">
    <citation type="submission" date="2019-04" db="EMBL/GenBank/DDBJ databases">
        <authorList>
            <person name="Liu Q."/>
            <person name="Xin Y.-H."/>
        </authorList>
    </citation>
    <scope>NUCLEOTIDE SEQUENCE [LARGE SCALE GENOMIC DNA]</scope>
    <source>
        <strain evidence="3 4">AM23</strain>
    </source>
</reference>
<proteinExistence type="predicted"/>
<dbReference type="GO" id="GO:0006508">
    <property type="term" value="P:proteolysis"/>
    <property type="evidence" value="ECO:0007669"/>
    <property type="project" value="UniProtKB-KW"/>
</dbReference>
<keyword evidence="1" id="KW-0472">Membrane</keyword>
<dbReference type="GO" id="GO:0004175">
    <property type="term" value="F:endopeptidase activity"/>
    <property type="evidence" value="ECO:0007669"/>
    <property type="project" value="UniProtKB-ARBA"/>
</dbReference>
<feature type="transmembrane region" description="Helical" evidence="1">
    <location>
        <begin position="84"/>
        <end position="108"/>
    </location>
</feature>
<dbReference type="EMBL" id="SSWH01000005">
    <property type="protein sequence ID" value="THJ66828.1"/>
    <property type="molecule type" value="Genomic_DNA"/>
</dbReference>
<keyword evidence="1" id="KW-1133">Transmembrane helix</keyword>
<organism evidence="3 4">
    <name type="scientific">Arthrobacter echini</name>
    <dbReference type="NCBI Taxonomy" id="1529066"/>
    <lineage>
        <taxon>Bacteria</taxon>
        <taxon>Bacillati</taxon>
        <taxon>Actinomycetota</taxon>
        <taxon>Actinomycetes</taxon>
        <taxon>Micrococcales</taxon>
        <taxon>Micrococcaceae</taxon>
        <taxon>Arthrobacter</taxon>
    </lineage>
</organism>
<feature type="transmembrane region" description="Helical" evidence="1">
    <location>
        <begin position="12"/>
        <end position="38"/>
    </location>
</feature>
<dbReference type="GO" id="GO:0008237">
    <property type="term" value="F:metallopeptidase activity"/>
    <property type="evidence" value="ECO:0007669"/>
    <property type="project" value="UniProtKB-KW"/>
</dbReference>
<keyword evidence="3" id="KW-0645">Protease</keyword>
<sequence>MTQSSGAPSRSRYLLAGLAAVSLVAAIGTTLVSAPLAVSLGVPGTAIALALMWVIAILVVGGWLRLAPARTLGLKRLHRRDAMVALAVGLGLAIAVPLLSVGAATLTGYETGTIETAEQFGVGITVVGVLTAAVTEEVIYRAAAMGALIALRAPTVLVLVVPALLFTLTHWSWGLPHAIFVVFPLSIGLGALFLWRRSLPVNIVAHLITDLPVVVLAAFANT</sequence>
<keyword evidence="3" id="KW-0482">Metalloprotease</keyword>
<evidence type="ECO:0000256" key="1">
    <source>
        <dbReference type="SAM" id="Phobius"/>
    </source>
</evidence>
<evidence type="ECO:0000259" key="2">
    <source>
        <dbReference type="Pfam" id="PF02517"/>
    </source>
</evidence>
<protein>
    <submittedName>
        <fullName evidence="3">CPBP family intramembrane metalloprotease</fullName>
    </submittedName>
</protein>
<feature type="transmembrane region" description="Helical" evidence="1">
    <location>
        <begin position="147"/>
        <end position="168"/>
    </location>
</feature>
<accession>A0A4S5E5Q1</accession>
<comment type="caution">
    <text evidence="3">The sequence shown here is derived from an EMBL/GenBank/DDBJ whole genome shotgun (WGS) entry which is preliminary data.</text>
</comment>
<evidence type="ECO:0000313" key="3">
    <source>
        <dbReference type="EMBL" id="THJ66828.1"/>
    </source>
</evidence>
<feature type="domain" description="CAAX prenyl protease 2/Lysostaphin resistance protein A-like" evidence="2">
    <location>
        <begin position="123"/>
        <end position="211"/>
    </location>
</feature>
<name>A0A4S5E5Q1_9MICC</name>
<dbReference type="Proteomes" id="UP000305233">
    <property type="component" value="Unassembled WGS sequence"/>
</dbReference>
<keyword evidence="1" id="KW-0812">Transmembrane</keyword>
<keyword evidence="4" id="KW-1185">Reference proteome</keyword>
<feature type="transmembrane region" description="Helical" evidence="1">
    <location>
        <begin position="44"/>
        <end position="64"/>
    </location>
</feature>
<feature type="transmembrane region" description="Helical" evidence="1">
    <location>
        <begin position="174"/>
        <end position="194"/>
    </location>
</feature>